<protein>
    <submittedName>
        <fullName evidence="2">Uncharacterized protein</fullName>
    </submittedName>
</protein>
<sequence length="122" mass="13196">MLSALFLAIAGVGLMFFPQELNTYIGIGSNKYFALVIQILGGLYFGFAMINWMAKGTLIGGIYNRPLVIGNLAHFFIGGIALVKAVLADANMPVVIWVLAGIYALFAIVFALLFNRHPNTQA</sequence>
<keyword evidence="1" id="KW-1133">Transmembrane helix</keyword>
<dbReference type="Proteomes" id="UP000618754">
    <property type="component" value="Unassembled WGS sequence"/>
</dbReference>
<keyword evidence="3" id="KW-1185">Reference proteome</keyword>
<reference evidence="2 3" key="1">
    <citation type="submission" date="2020-09" db="EMBL/GenBank/DDBJ databases">
        <title>Novel species of Mucilaginibacter isolated from a glacier on the Tibetan Plateau.</title>
        <authorList>
            <person name="Liu Q."/>
            <person name="Xin Y.-H."/>
        </authorList>
    </citation>
    <scope>NUCLEOTIDE SEQUENCE [LARGE SCALE GENOMIC DNA]</scope>
    <source>
        <strain evidence="2 3">CGMCC 1.13878</strain>
    </source>
</reference>
<gene>
    <name evidence="2" type="ORF">IDJ75_07540</name>
</gene>
<evidence type="ECO:0000313" key="3">
    <source>
        <dbReference type="Proteomes" id="UP000618754"/>
    </source>
</evidence>
<proteinExistence type="predicted"/>
<feature type="transmembrane region" description="Helical" evidence="1">
    <location>
        <begin position="33"/>
        <end position="54"/>
    </location>
</feature>
<name>A0ABR7X5L1_9SPHI</name>
<evidence type="ECO:0000313" key="2">
    <source>
        <dbReference type="EMBL" id="MBD1385127.1"/>
    </source>
</evidence>
<comment type="caution">
    <text evidence="2">The sequence shown here is derived from an EMBL/GenBank/DDBJ whole genome shotgun (WGS) entry which is preliminary data.</text>
</comment>
<dbReference type="EMBL" id="JACWMW010000002">
    <property type="protein sequence ID" value="MBD1385127.1"/>
    <property type="molecule type" value="Genomic_DNA"/>
</dbReference>
<feature type="transmembrane region" description="Helical" evidence="1">
    <location>
        <begin position="66"/>
        <end position="88"/>
    </location>
</feature>
<evidence type="ECO:0000256" key="1">
    <source>
        <dbReference type="SAM" id="Phobius"/>
    </source>
</evidence>
<keyword evidence="1" id="KW-0812">Transmembrane</keyword>
<organism evidence="2 3">
    <name type="scientific">Mucilaginibacter rigui</name>
    <dbReference type="NCBI Taxonomy" id="534635"/>
    <lineage>
        <taxon>Bacteria</taxon>
        <taxon>Pseudomonadati</taxon>
        <taxon>Bacteroidota</taxon>
        <taxon>Sphingobacteriia</taxon>
        <taxon>Sphingobacteriales</taxon>
        <taxon>Sphingobacteriaceae</taxon>
        <taxon>Mucilaginibacter</taxon>
    </lineage>
</organism>
<accession>A0ABR7X5L1</accession>
<keyword evidence="1" id="KW-0472">Membrane</keyword>
<feature type="transmembrane region" description="Helical" evidence="1">
    <location>
        <begin position="94"/>
        <end position="114"/>
    </location>
</feature>